<dbReference type="RefSeq" id="WP_033427425.1">
    <property type="nucleotide sequence ID" value="NZ_CP034550.1"/>
</dbReference>
<feature type="domain" description="Mycothiol-dependent maleylpyruvate isomerase metal-binding" evidence="1">
    <location>
        <begin position="20"/>
        <end position="133"/>
    </location>
</feature>
<dbReference type="KEGG" id="ssyi:EKG83_08200"/>
<evidence type="ECO:0000259" key="1">
    <source>
        <dbReference type="Pfam" id="PF11716"/>
    </source>
</evidence>
<dbReference type="Proteomes" id="UP000325787">
    <property type="component" value="Chromosome"/>
</dbReference>
<dbReference type="GO" id="GO:0046872">
    <property type="term" value="F:metal ion binding"/>
    <property type="evidence" value="ECO:0007669"/>
    <property type="project" value="InterPro"/>
</dbReference>
<dbReference type="AlphaFoldDB" id="A0A5Q0GTY3"/>
<name>A0A5Q0GTY3_SACSY</name>
<dbReference type="OrthoDB" id="3671213at2"/>
<evidence type="ECO:0000313" key="2">
    <source>
        <dbReference type="EMBL" id="QFZ17458.1"/>
    </source>
</evidence>
<protein>
    <recommendedName>
        <fullName evidence="1">Mycothiol-dependent maleylpyruvate isomerase metal-binding domain-containing protein</fullName>
    </recommendedName>
</protein>
<dbReference type="PANTHER" id="PTHR40758:SF1">
    <property type="entry name" value="CONSERVED PROTEIN"/>
    <property type="match status" value="1"/>
</dbReference>
<sequence>MSRGLVAYDRLIDVVELEAERLADAARGQRPERQVPACPGLNLGETARHVGSTYRMVSTWLREGSQPLVWQQDPEEGQSLPEYVRGGVRDLVRALRVHEPDDPCETWWPAERNHHFWARRLAHESTVHRMDVQAAAGLPIDPVDDDVAEDGIDEVLSLWLGHRLDVMGVRGTRPGSVAIDAGNRVWVAVAGPEPATARLVAPAEATADGRVAGTPMQLYRWLWGRIPDRDLPPTTGDHDAIAQLWALLRLATK</sequence>
<evidence type="ECO:0000313" key="3">
    <source>
        <dbReference type="Proteomes" id="UP000325787"/>
    </source>
</evidence>
<proteinExistence type="predicted"/>
<dbReference type="GO" id="GO:0005886">
    <property type="term" value="C:plasma membrane"/>
    <property type="evidence" value="ECO:0007669"/>
    <property type="project" value="TreeGrafter"/>
</dbReference>
<dbReference type="InterPro" id="IPR024344">
    <property type="entry name" value="MDMPI_metal-binding"/>
</dbReference>
<keyword evidence="3" id="KW-1185">Reference proteome</keyword>
<dbReference type="PANTHER" id="PTHR40758">
    <property type="entry name" value="CONSERVED PROTEIN"/>
    <property type="match status" value="1"/>
</dbReference>
<reference evidence="3" key="1">
    <citation type="journal article" date="2021" name="Curr. Microbiol.">
        <title>Complete genome of nocamycin-producing strain Saccharothrix syringae NRRL B-16468 reveals the biosynthetic potential for secondary metabolites.</title>
        <authorList>
            <person name="Mo X."/>
            <person name="Yang S."/>
        </authorList>
    </citation>
    <scope>NUCLEOTIDE SEQUENCE [LARGE SCALE GENOMIC DNA]</scope>
    <source>
        <strain evidence="3">ATCC 51364 / DSM 43886 / JCM 6844 / KCTC 9398 / NBRC 14523 / NRRL B-16468 / INA 2240</strain>
    </source>
</reference>
<accession>A0A5Q0GTY3</accession>
<organism evidence="2 3">
    <name type="scientific">Saccharothrix syringae</name>
    <name type="common">Nocardiopsis syringae</name>
    <dbReference type="NCBI Taxonomy" id="103733"/>
    <lineage>
        <taxon>Bacteria</taxon>
        <taxon>Bacillati</taxon>
        <taxon>Actinomycetota</taxon>
        <taxon>Actinomycetes</taxon>
        <taxon>Pseudonocardiales</taxon>
        <taxon>Pseudonocardiaceae</taxon>
        <taxon>Saccharothrix</taxon>
    </lineage>
</organism>
<gene>
    <name evidence="2" type="ORF">EKG83_08200</name>
</gene>
<dbReference type="EMBL" id="CP034550">
    <property type="protein sequence ID" value="QFZ17458.1"/>
    <property type="molecule type" value="Genomic_DNA"/>
</dbReference>
<dbReference type="Pfam" id="PF11716">
    <property type="entry name" value="MDMPI_N"/>
    <property type="match status" value="1"/>
</dbReference>